<accession>A0A1E5H6C8</accession>
<dbReference type="Gene3D" id="6.10.250.690">
    <property type="match status" value="1"/>
</dbReference>
<evidence type="ECO:0000256" key="6">
    <source>
        <dbReference type="PROSITE-ProRule" id="PRU00169"/>
    </source>
</evidence>
<comment type="caution">
    <text evidence="10">The sequence shown here is derived from an EMBL/GenBank/DDBJ whole genome shotgun (WGS) entry which is preliminary data.</text>
</comment>
<dbReference type="Pfam" id="PF00486">
    <property type="entry name" value="Trans_reg_C"/>
    <property type="match status" value="1"/>
</dbReference>
<dbReference type="SUPFAM" id="SSF46894">
    <property type="entry name" value="C-terminal effector domain of the bipartite response regulators"/>
    <property type="match status" value="1"/>
</dbReference>
<dbReference type="PATRIC" id="fig|332950.4.peg.309"/>
<dbReference type="InterPro" id="IPR039420">
    <property type="entry name" value="WalR-like"/>
</dbReference>
<evidence type="ECO:0000259" key="8">
    <source>
        <dbReference type="PROSITE" id="PS50110"/>
    </source>
</evidence>
<dbReference type="Gene3D" id="3.40.50.2300">
    <property type="match status" value="1"/>
</dbReference>
<keyword evidence="2" id="KW-0902">Two-component regulatory system</keyword>
<evidence type="ECO:0000256" key="2">
    <source>
        <dbReference type="ARBA" id="ARBA00023012"/>
    </source>
</evidence>
<dbReference type="RefSeq" id="WP_069661794.1">
    <property type="nucleotide sequence ID" value="NZ_JBHUJJ010000001.1"/>
</dbReference>
<dbReference type="AlphaFoldDB" id="A0A1E5H6C8"/>
<feature type="DNA-binding region" description="OmpR/PhoB-type" evidence="7">
    <location>
        <begin position="133"/>
        <end position="233"/>
    </location>
</feature>
<dbReference type="GO" id="GO:0005829">
    <property type="term" value="C:cytosol"/>
    <property type="evidence" value="ECO:0007669"/>
    <property type="project" value="TreeGrafter"/>
</dbReference>
<feature type="domain" description="Response regulatory" evidence="8">
    <location>
        <begin position="7"/>
        <end position="120"/>
    </location>
</feature>
<dbReference type="InterPro" id="IPR011006">
    <property type="entry name" value="CheY-like_superfamily"/>
</dbReference>
<dbReference type="InterPro" id="IPR001867">
    <property type="entry name" value="OmpR/PhoB-type_DNA-bd"/>
</dbReference>
<keyword evidence="1 6" id="KW-0597">Phosphoprotein</keyword>
<sequence>MSNEKSRILLIEDDASIAELQKDYLEINQMEAEISSDGLAGLNRALNETFDLIVVDIMLPSMDGFEICRRIREKKNIPLMIVSAKKEDIDKIRGLGLGADDYLTKPFSPSELVARVQAHIKRYQLLTGSDQPNDTIERGQIVIDKGARRVYVLGKELFFTTKELDLLLFFMEHPNRVWMKEQLFRQVWDMDDLDGDIYTVVVHVGRIREKLKKGNLSEIPIETIWGSGYRFNA</sequence>
<dbReference type="PANTHER" id="PTHR48111:SF26">
    <property type="entry name" value="STAGE 0 SPORULATION PROTEIN A HOMOLOG"/>
    <property type="match status" value="1"/>
</dbReference>
<feature type="domain" description="OmpR/PhoB-type" evidence="9">
    <location>
        <begin position="133"/>
        <end position="233"/>
    </location>
</feature>
<dbReference type="InterPro" id="IPR001789">
    <property type="entry name" value="Sig_transdc_resp-reg_receiver"/>
</dbReference>
<dbReference type="CDD" id="cd17574">
    <property type="entry name" value="REC_OmpR"/>
    <property type="match status" value="1"/>
</dbReference>
<evidence type="ECO:0000256" key="7">
    <source>
        <dbReference type="PROSITE-ProRule" id="PRU01091"/>
    </source>
</evidence>
<dbReference type="InterPro" id="IPR016032">
    <property type="entry name" value="Sig_transdc_resp-reg_C-effctor"/>
</dbReference>
<dbReference type="Pfam" id="PF00072">
    <property type="entry name" value="Response_reg"/>
    <property type="match status" value="1"/>
</dbReference>
<dbReference type="CDD" id="cd00383">
    <property type="entry name" value="trans_reg_C"/>
    <property type="match status" value="1"/>
</dbReference>
<gene>
    <name evidence="10" type="ORF">BCR25_01300</name>
</gene>
<evidence type="ECO:0000256" key="5">
    <source>
        <dbReference type="ARBA" id="ARBA00023163"/>
    </source>
</evidence>
<evidence type="ECO:0000256" key="3">
    <source>
        <dbReference type="ARBA" id="ARBA00023015"/>
    </source>
</evidence>
<feature type="modified residue" description="4-aspartylphosphate" evidence="6">
    <location>
        <position position="56"/>
    </location>
</feature>
<keyword evidence="4 7" id="KW-0238">DNA-binding</keyword>
<evidence type="ECO:0000313" key="10">
    <source>
        <dbReference type="EMBL" id="OEG20484.1"/>
    </source>
</evidence>
<dbReference type="SUPFAM" id="SSF52172">
    <property type="entry name" value="CheY-like"/>
    <property type="match status" value="1"/>
</dbReference>
<protein>
    <submittedName>
        <fullName evidence="10">DNA-binding response regulator</fullName>
    </submittedName>
</protein>
<evidence type="ECO:0000256" key="1">
    <source>
        <dbReference type="ARBA" id="ARBA00022553"/>
    </source>
</evidence>
<dbReference type="Gene3D" id="1.10.10.10">
    <property type="entry name" value="Winged helix-like DNA-binding domain superfamily/Winged helix DNA-binding domain"/>
    <property type="match status" value="1"/>
</dbReference>
<dbReference type="GO" id="GO:0006355">
    <property type="term" value="P:regulation of DNA-templated transcription"/>
    <property type="evidence" value="ECO:0007669"/>
    <property type="project" value="InterPro"/>
</dbReference>
<proteinExistence type="predicted"/>
<dbReference type="GO" id="GO:0000976">
    <property type="term" value="F:transcription cis-regulatory region binding"/>
    <property type="evidence" value="ECO:0007669"/>
    <property type="project" value="TreeGrafter"/>
</dbReference>
<dbReference type="PROSITE" id="PS51755">
    <property type="entry name" value="OMPR_PHOB"/>
    <property type="match status" value="1"/>
</dbReference>
<dbReference type="Proteomes" id="UP000095094">
    <property type="component" value="Unassembled WGS sequence"/>
</dbReference>
<keyword evidence="5" id="KW-0804">Transcription</keyword>
<dbReference type="PANTHER" id="PTHR48111">
    <property type="entry name" value="REGULATOR OF RPOS"/>
    <property type="match status" value="1"/>
</dbReference>
<dbReference type="SMART" id="SM00862">
    <property type="entry name" value="Trans_reg_C"/>
    <property type="match status" value="1"/>
</dbReference>
<keyword evidence="3" id="KW-0805">Transcription regulation</keyword>
<dbReference type="OrthoDB" id="9790442at2"/>
<evidence type="ECO:0000313" key="11">
    <source>
        <dbReference type="Proteomes" id="UP000095094"/>
    </source>
</evidence>
<dbReference type="EMBL" id="MIJY01000001">
    <property type="protein sequence ID" value="OEG20484.1"/>
    <property type="molecule type" value="Genomic_DNA"/>
</dbReference>
<reference evidence="11" key="1">
    <citation type="submission" date="2016-09" db="EMBL/GenBank/DDBJ databases">
        <authorList>
            <person name="Gulvik C.A."/>
        </authorList>
    </citation>
    <scope>NUCLEOTIDE SEQUENCE [LARGE SCALE GENOMIC DNA]</scope>
    <source>
        <strain evidence="11">LMG 8895</strain>
    </source>
</reference>
<dbReference type="GO" id="GO:0000156">
    <property type="term" value="F:phosphorelay response regulator activity"/>
    <property type="evidence" value="ECO:0007669"/>
    <property type="project" value="TreeGrafter"/>
</dbReference>
<organism evidence="10 11">
    <name type="scientific">Enterococcus termitis</name>
    <dbReference type="NCBI Taxonomy" id="332950"/>
    <lineage>
        <taxon>Bacteria</taxon>
        <taxon>Bacillati</taxon>
        <taxon>Bacillota</taxon>
        <taxon>Bacilli</taxon>
        <taxon>Lactobacillales</taxon>
        <taxon>Enterococcaceae</taxon>
        <taxon>Enterococcus</taxon>
    </lineage>
</organism>
<name>A0A1E5H6C8_9ENTE</name>
<dbReference type="PROSITE" id="PS50110">
    <property type="entry name" value="RESPONSE_REGULATORY"/>
    <property type="match status" value="1"/>
</dbReference>
<dbReference type="GO" id="GO:0032993">
    <property type="term" value="C:protein-DNA complex"/>
    <property type="evidence" value="ECO:0007669"/>
    <property type="project" value="TreeGrafter"/>
</dbReference>
<evidence type="ECO:0000259" key="9">
    <source>
        <dbReference type="PROSITE" id="PS51755"/>
    </source>
</evidence>
<dbReference type="SMART" id="SM00448">
    <property type="entry name" value="REC"/>
    <property type="match status" value="1"/>
</dbReference>
<evidence type="ECO:0000256" key="4">
    <source>
        <dbReference type="ARBA" id="ARBA00023125"/>
    </source>
</evidence>
<keyword evidence="11" id="KW-1185">Reference proteome</keyword>
<dbReference type="InterPro" id="IPR036388">
    <property type="entry name" value="WH-like_DNA-bd_sf"/>
</dbReference>